<proteinExistence type="predicted"/>
<reference evidence="2" key="1">
    <citation type="submission" date="2022-01" db="EMBL/GenBank/DDBJ databases">
        <authorList>
            <person name="King R."/>
        </authorList>
    </citation>
    <scope>NUCLEOTIDE SEQUENCE</scope>
</reference>
<organism evidence="2 3">
    <name type="scientific">Psylliodes chrysocephalus</name>
    <dbReference type="NCBI Taxonomy" id="3402493"/>
    <lineage>
        <taxon>Eukaryota</taxon>
        <taxon>Metazoa</taxon>
        <taxon>Ecdysozoa</taxon>
        <taxon>Arthropoda</taxon>
        <taxon>Hexapoda</taxon>
        <taxon>Insecta</taxon>
        <taxon>Pterygota</taxon>
        <taxon>Neoptera</taxon>
        <taxon>Endopterygota</taxon>
        <taxon>Coleoptera</taxon>
        <taxon>Polyphaga</taxon>
        <taxon>Cucujiformia</taxon>
        <taxon>Chrysomeloidea</taxon>
        <taxon>Chrysomelidae</taxon>
        <taxon>Galerucinae</taxon>
        <taxon>Alticini</taxon>
        <taxon>Psylliodes</taxon>
    </lineage>
</organism>
<protein>
    <submittedName>
        <fullName evidence="2">Uncharacterized protein</fullName>
    </submittedName>
</protein>
<keyword evidence="1" id="KW-0732">Signal</keyword>
<name>A0A9P0D202_9CUCU</name>
<gene>
    <name evidence="2" type="ORF">PSYICH_LOCUS12231</name>
</gene>
<dbReference type="EMBL" id="OV651818">
    <property type="protein sequence ID" value="CAH1112742.1"/>
    <property type="molecule type" value="Genomic_DNA"/>
</dbReference>
<accession>A0A9P0D202</accession>
<evidence type="ECO:0000256" key="1">
    <source>
        <dbReference type="SAM" id="SignalP"/>
    </source>
</evidence>
<keyword evidence="3" id="KW-1185">Reference proteome</keyword>
<evidence type="ECO:0000313" key="2">
    <source>
        <dbReference type="EMBL" id="CAH1112742.1"/>
    </source>
</evidence>
<evidence type="ECO:0000313" key="3">
    <source>
        <dbReference type="Proteomes" id="UP001153636"/>
    </source>
</evidence>
<feature type="signal peptide" evidence="1">
    <location>
        <begin position="1"/>
        <end position="22"/>
    </location>
</feature>
<dbReference type="OrthoDB" id="5798273at2759"/>
<feature type="chain" id="PRO_5040129016" evidence="1">
    <location>
        <begin position="23"/>
        <end position="401"/>
    </location>
</feature>
<dbReference type="Proteomes" id="UP001153636">
    <property type="component" value="Chromosome 6"/>
</dbReference>
<sequence length="401" mass="45983">MFGAIEIFLLSVSVLFIVLVKCTDKNPPPIFGIYQRKSGLYWFKVLFLYLIFNLHQIKQFFKEYELNKFEKFEKPQKMPVGFEKATDVVTFTGANKNGDYLIVNFGKRHQSVDGYFFLKIKDSQLGVLALANYPDNELKKAAENDYEYSTEGIELICVEPLKKWRIIYKGKMVQVDNTKIDHEVEIEGVWTSDLPAFDKATNLDYLNTAKCIAYEKLNKTYFNNLKTGKRDVYDQCGILQLKVTIGAKNYKLVLDTSKSRSIENNTDDSLYYKAGFHQFSTENGDFFNVGQACVPLIASRLSGGFVYNAKHKEFYPVQKCSFELYKYGGIDASPDDYGFTFRAGDKDYAVIVAAKDAPYVYSGPNWETKTYLKMSTFKVNGKQGWGVAKWIYRNVDGKDVK</sequence>
<dbReference type="PANTHER" id="PTHR34717:SF1">
    <property type="entry name" value="EG:BACR7A4.20 PROTEIN"/>
    <property type="match status" value="1"/>
</dbReference>
<dbReference type="PANTHER" id="PTHR34717">
    <property type="entry name" value="EG:BACR7A4.20 PROTEIN"/>
    <property type="match status" value="1"/>
</dbReference>
<dbReference type="AlphaFoldDB" id="A0A9P0D202"/>